<organism evidence="2 3">
    <name type="scientific">Phialocephala subalpina</name>
    <dbReference type="NCBI Taxonomy" id="576137"/>
    <lineage>
        <taxon>Eukaryota</taxon>
        <taxon>Fungi</taxon>
        <taxon>Dikarya</taxon>
        <taxon>Ascomycota</taxon>
        <taxon>Pezizomycotina</taxon>
        <taxon>Leotiomycetes</taxon>
        <taxon>Helotiales</taxon>
        <taxon>Mollisiaceae</taxon>
        <taxon>Phialocephala</taxon>
        <taxon>Phialocephala fortinii species complex</taxon>
    </lineage>
</organism>
<dbReference type="Proteomes" id="UP000184330">
    <property type="component" value="Unassembled WGS sequence"/>
</dbReference>
<dbReference type="OrthoDB" id="5380572at2759"/>
<feature type="compositionally biased region" description="Polar residues" evidence="1">
    <location>
        <begin position="48"/>
        <end position="58"/>
    </location>
</feature>
<keyword evidence="3" id="KW-1185">Reference proteome</keyword>
<feature type="compositionally biased region" description="Low complexity" evidence="1">
    <location>
        <begin position="428"/>
        <end position="437"/>
    </location>
</feature>
<sequence length="664" mass="74628">MARKNRRGDQYEYWNGPGNGSDYENQSRGSNGVDNGHRGEDANDQENNHSTTAISDDQSNFNLLPYTSALWRATQAFAAAQKEVENVNDLYIAHAKEIEKVPEVHRRLAKLYDECVYKDRRIKQQKNTIAELQLESKDKEADLAKRRAKLEEDAEKLGAEKEEQVKKAQKAEKSMDVRKAELKHNMEKELADLKEEQDKNYNSRLNELEDTKRKQGDEWKNKLNILEADNKKLLGDLKLREKQIEDLEGQLKKTGDRLEDSEAAKTLYKKQKEDLEARYKEIQNEFGLTTQTTDFYKGKFAEISQAIEKISSQYFTDLPFDDFKAIRKELIAVDKCFNSIPISHSDTSQDLRMAHAQRIISSALSSHIWKPFSSEKALSNPEFANLLDEICTVLANSDRGGKKGRAATVWKVLTMQALQYLDQDLPLTPTSTSTSTSHEAERSHSSGRASQAVQDMLNILSPLIIPSEQVQIHEALIDLAKSAVDVWDLAQTDILKITACLSLNPSDRNEWRSAKFDPAPSSGHQDLEMDSKTFTRPRVFTLFPQVVAHKLTLPEAEPTFHVPGSFSTPQQDLAVAETIIHPGNGLPESSPLVVRGRAEEEERKAYLAKLIENADKEFAKGGRLGGYSRSESISGSATGSMSGPLSPSARWSTGSTLRPTEDED</sequence>
<feature type="region of interest" description="Disordered" evidence="1">
    <location>
        <begin position="1"/>
        <end position="58"/>
    </location>
</feature>
<feature type="region of interest" description="Disordered" evidence="1">
    <location>
        <begin position="428"/>
        <end position="448"/>
    </location>
</feature>
<feature type="region of interest" description="Disordered" evidence="1">
    <location>
        <begin position="154"/>
        <end position="176"/>
    </location>
</feature>
<dbReference type="EMBL" id="FJOG01000037">
    <property type="protein sequence ID" value="CZR66413.1"/>
    <property type="molecule type" value="Genomic_DNA"/>
</dbReference>
<evidence type="ECO:0000313" key="3">
    <source>
        <dbReference type="Proteomes" id="UP000184330"/>
    </source>
</evidence>
<reference evidence="2 3" key="1">
    <citation type="submission" date="2016-03" db="EMBL/GenBank/DDBJ databases">
        <authorList>
            <person name="Ploux O."/>
        </authorList>
    </citation>
    <scope>NUCLEOTIDE SEQUENCE [LARGE SCALE GENOMIC DNA]</scope>
    <source>
        <strain evidence="2 3">UAMH 11012</strain>
    </source>
</reference>
<dbReference type="STRING" id="576137.A0A1L7XN04"/>
<accession>A0A1L7XN04</accession>
<name>A0A1L7XN04_9HELO</name>
<dbReference type="AlphaFoldDB" id="A0A1L7XN04"/>
<proteinExistence type="predicted"/>
<feature type="region of interest" description="Disordered" evidence="1">
    <location>
        <begin position="620"/>
        <end position="664"/>
    </location>
</feature>
<gene>
    <name evidence="2" type="ORF">PAC_16314</name>
</gene>
<evidence type="ECO:0000256" key="1">
    <source>
        <dbReference type="SAM" id="MobiDB-lite"/>
    </source>
</evidence>
<feature type="compositionally biased region" description="Polar residues" evidence="1">
    <location>
        <begin position="22"/>
        <end position="33"/>
    </location>
</feature>
<feature type="compositionally biased region" description="Polar residues" evidence="1">
    <location>
        <begin position="629"/>
        <end position="658"/>
    </location>
</feature>
<protein>
    <submittedName>
        <fullName evidence="2">Uncharacterized protein</fullName>
    </submittedName>
</protein>
<evidence type="ECO:0000313" key="2">
    <source>
        <dbReference type="EMBL" id="CZR66413.1"/>
    </source>
</evidence>